<organism evidence="2 3">
    <name type="scientific">Puniceibacterium sediminis</name>
    <dbReference type="NCBI Taxonomy" id="1608407"/>
    <lineage>
        <taxon>Bacteria</taxon>
        <taxon>Pseudomonadati</taxon>
        <taxon>Pseudomonadota</taxon>
        <taxon>Alphaproteobacteria</taxon>
        <taxon>Rhodobacterales</taxon>
        <taxon>Paracoccaceae</taxon>
        <taxon>Puniceibacterium</taxon>
    </lineage>
</organism>
<dbReference type="PROSITE" id="PS51462">
    <property type="entry name" value="NUDIX"/>
    <property type="match status" value="1"/>
</dbReference>
<protein>
    <submittedName>
        <fullName evidence="2">8-oxo-dGTP pyrophosphatase MutT, NUDIX family</fullName>
    </submittedName>
</protein>
<gene>
    <name evidence="2" type="ORF">SAMN06265370_1413</name>
</gene>
<dbReference type="AlphaFoldDB" id="A0A238ZTQ4"/>
<keyword evidence="3" id="KW-1185">Reference proteome</keyword>
<dbReference type="GO" id="GO:0003824">
    <property type="term" value="F:catalytic activity"/>
    <property type="evidence" value="ECO:0007669"/>
    <property type="project" value="UniProtKB-ARBA"/>
</dbReference>
<dbReference type="InterPro" id="IPR000086">
    <property type="entry name" value="NUDIX_hydrolase_dom"/>
</dbReference>
<dbReference type="InterPro" id="IPR015797">
    <property type="entry name" value="NUDIX_hydrolase-like_dom_sf"/>
</dbReference>
<reference evidence="2 3" key="1">
    <citation type="submission" date="2017-06" db="EMBL/GenBank/DDBJ databases">
        <authorList>
            <person name="Kim H.J."/>
            <person name="Triplett B.A."/>
        </authorList>
    </citation>
    <scope>NUCLEOTIDE SEQUENCE [LARGE SCALE GENOMIC DNA]</scope>
    <source>
        <strain evidence="2 3">DSM 29052</strain>
    </source>
</reference>
<accession>A0A238ZTQ4</accession>
<feature type="domain" description="Nudix hydrolase" evidence="1">
    <location>
        <begin position="62"/>
        <end position="195"/>
    </location>
</feature>
<dbReference type="PANTHER" id="PTHR43736">
    <property type="entry name" value="ADP-RIBOSE PYROPHOSPHATASE"/>
    <property type="match status" value="1"/>
</dbReference>
<evidence type="ECO:0000313" key="2">
    <source>
        <dbReference type="EMBL" id="SNR86522.1"/>
    </source>
</evidence>
<proteinExistence type="predicted"/>
<dbReference type="Gene3D" id="3.90.79.10">
    <property type="entry name" value="Nucleoside Triphosphate Pyrophosphohydrolase"/>
    <property type="match status" value="1"/>
</dbReference>
<dbReference type="PANTHER" id="PTHR43736:SF1">
    <property type="entry name" value="DIHYDRONEOPTERIN TRIPHOSPHATE DIPHOSPHATASE"/>
    <property type="match status" value="1"/>
</dbReference>
<sequence>MLLNNCSALVTDDIINQQSMKSISIPYAGLYSPTNERDRVNAVSLLNLIQNHEDAFCRSRIQGHVTASAFVVNPAHSHVILTNHAKLDCWLQLGGHCDGERDPLAVAQREAREESGLTDIRVARPEIFDIDIHQIPEHHDTPAHQHYDIRYLLVAEMSEPLRPSVESHDLAWVPLSRLAYYTDKPSVLVLSHKLETL</sequence>
<dbReference type="SUPFAM" id="SSF55811">
    <property type="entry name" value="Nudix"/>
    <property type="match status" value="1"/>
</dbReference>
<name>A0A238ZTQ4_9RHOB</name>
<dbReference type="Pfam" id="PF00293">
    <property type="entry name" value="NUDIX"/>
    <property type="match status" value="1"/>
</dbReference>
<dbReference type="CDD" id="cd03674">
    <property type="entry name" value="NUDIX_Hydrolase"/>
    <property type="match status" value="1"/>
</dbReference>
<dbReference type="EMBL" id="FZNN01000041">
    <property type="protein sequence ID" value="SNR86522.1"/>
    <property type="molecule type" value="Genomic_DNA"/>
</dbReference>
<dbReference type="Proteomes" id="UP000198417">
    <property type="component" value="Unassembled WGS sequence"/>
</dbReference>
<evidence type="ECO:0000259" key="1">
    <source>
        <dbReference type="PROSITE" id="PS51462"/>
    </source>
</evidence>
<evidence type="ECO:0000313" key="3">
    <source>
        <dbReference type="Proteomes" id="UP000198417"/>
    </source>
</evidence>